<evidence type="ECO:0000256" key="3">
    <source>
        <dbReference type="ARBA" id="ARBA00022801"/>
    </source>
</evidence>
<dbReference type="GO" id="GO:0051603">
    <property type="term" value="P:proteolysis involved in protein catabolic process"/>
    <property type="evidence" value="ECO:0007669"/>
    <property type="project" value="TreeGrafter"/>
</dbReference>
<dbReference type="GO" id="GO:0016020">
    <property type="term" value="C:membrane"/>
    <property type="evidence" value="ECO:0007669"/>
    <property type="project" value="TreeGrafter"/>
</dbReference>
<evidence type="ECO:0000256" key="4">
    <source>
        <dbReference type="ARBA" id="ARBA00022833"/>
    </source>
</evidence>
<dbReference type="OrthoDB" id="9810445at2"/>
<feature type="chain" id="PRO_5016776455" evidence="7">
    <location>
        <begin position="20"/>
        <end position="278"/>
    </location>
</feature>
<protein>
    <submittedName>
        <fullName evidence="9">Peptidase M48-like protein</fullName>
    </submittedName>
</protein>
<dbReference type="EMBL" id="QNRQ01000003">
    <property type="protein sequence ID" value="RBP40793.1"/>
    <property type="molecule type" value="Genomic_DNA"/>
</dbReference>
<feature type="signal peptide" evidence="7">
    <location>
        <begin position="1"/>
        <end position="19"/>
    </location>
</feature>
<keyword evidence="5 6" id="KW-0482">Metalloprotease</keyword>
<accession>A0A366HFM5</accession>
<proteinExistence type="inferred from homology"/>
<dbReference type="Proteomes" id="UP000253628">
    <property type="component" value="Unassembled WGS sequence"/>
</dbReference>
<evidence type="ECO:0000256" key="5">
    <source>
        <dbReference type="ARBA" id="ARBA00023049"/>
    </source>
</evidence>
<keyword evidence="4 6" id="KW-0862">Zinc</keyword>
<dbReference type="PANTHER" id="PTHR22726">
    <property type="entry name" value="METALLOENDOPEPTIDASE OMA1"/>
    <property type="match status" value="1"/>
</dbReference>
<keyword evidence="10" id="KW-1185">Reference proteome</keyword>
<dbReference type="InterPro" id="IPR051156">
    <property type="entry name" value="Mito/Outer_Membr_Metalloprot"/>
</dbReference>
<keyword evidence="2" id="KW-0479">Metal-binding</keyword>
<dbReference type="CDD" id="cd07331">
    <property type="entry name" value="M48C_Oma1_like"/>
    <property type="match status" value="1"/>
</dbReference>
<dbReference type="AlphaFoldDB" id="A0A366HFM5"/>
<dbReference type="Pfam" id="PF01435">
    <property type="entry name" value="Peptidase_M48"/>
    <property type="match status" value="1"/>
</dbReference>
<evidence type="ECO:0000313" key="10">
    <source>
        <dbReference type="Proteomes" id="UP000253628"/>
    </source>
</evidence>
<keyword evidence="7" id="KW-0732">Signal</keyword>
<evidence type="ECO:0000313" key="9">
    <source>
        <dbReference type="EMBL" id="RBP40793.1"/>
    </source>
</evidence>
<name>A0A366HFM5_9BURK</name>
<reference evidence="9 10" key="1">
    <citation type="submission" date="2018-06" db="EMBL/GenBank/DDBJ databases">
        <title>Genomic Encyclopedia of Type Strains, Phase IV (KMG-IV): sequencing the most valuable type-strain genomes for metagenomic binning, comparative biology and taxonomic classification.</title>
        <authorList>
            <person name="Goeker M."/>
        </authorList>
    </citation>
    <scope>NUCLEOTIDE SEQUENCE [LARGE SCALE GENOMIC DNA]</scope>
    <source>
        <strain evidence="9 10">DSM 25520</strain>
    </source>
</reference>
<dbReference type="InterPro" id="IPR001915">
    <property type="entry name" value="Peptidase_M48"/>
</dbReference>
<evidence type="ECO:0000256" key="2">
    <source>
        <dbReference type="ARBA" id="ARBA00022723"/>
    </source>
</evidence>
<comment type="cofactor">
    <cofactor evidence="6">
        <name>Zn(2+)</name>
        <dbReference type="ChEBI" id="CHEBI:29105"/>
    </cofactor>
    <text evidence="6">Binds 1 zinc ion per subunit.</text>
</comment>
<evidence type="ECO:0000256" key="1">
    <source>
        <dbReference type="ARBA" id="ARBA00022670"/>
    </source>
</evidence>
<dbReference type="PROSITE" id="PS51257">
    <property type="entry name" value="PROKAR_LIPOPROTEIN"/>
    <property type="match status" value="1"/>
</dbReference>
<evidence type="ECO:0000256" key="6">
    <source>
        <dbReference type="RuleBase" id="RU003983"/>
    </source>
</evidence>
<evidence type="ECO:0000259" key="8">
    <source>
        <dbReference type="Pfam" id="PF01435"/>
    </source>
</evidence>
<feature type="domain" description="Peptidase M48" evidence="8">
    <location>
        <begin position="80"/>
        <end position="265"/>
    </location>
</feature>
<dbReference type="PANTHER" id="PTHR22726:SF1">
    <property type="entry name" value="METALLOENDOPEPTIDASE OMA1, MITOCHONDRIAL"/>
    <property type="match status" value="1"/>
</dbReference>
<organism evidence="9 10">
    <name type="scientific">Eoetvoesiella caeni</name>
    <dbReference type="NCBI Taxonomy" id="645616"/>
    <lineage>
        <taxon>Bacteria</taxon>
        <taxon>Pseudomonadati</taxon>
        <taxon>Pseudomonadota</taxon>
        <taxon>Betaproteobacteria</taxon>
        <taxon>Burkholderiales</taxon>
        <taxon>Alcaligenaceae</taxon>
        <taxon>Eoetvoesiella</taxon>
    </lineage>
</organism>
<gene>
    <name evidence="9" type="ORF">DFR37_103134</name>
</gene>
<comment type="caution">
    <text evidence="9">The sequence shown here is derived from an EMBL/GenBank/DDBJ whole genome shotgun (WGS) entry which is preliminary data.</text>
</comment>
<dbReference type="Gene3D" id="3.30.2010.10">
    <property type="entry name" value="Metalloproteases ('zincins'), catalytic domain"/>
    <property type="match status" value="1"/>
</dbReference>
<sequence length="278" mass="29302">MKILAILRPRAQLAAVCGAAVLAAGCAAVQTTQSGAVGVERKQYMSSLVSEAALDQEAAQQYSALMTQARGQNALDVNSAQAARVKGIAQRLIAQAGVFRPDASGWQWETHVLKSDEINAWCMPGGKIAVYSGLIDTLKPTDAELAAVIGHEIAHALREHAREQVSQQMAANVGLSVLSAITGSQASADLGSSLTKVMFTLPNSRTHETEADRIGVELAARAGFDPAAAVTLWQKMDAASSGGGQPEFLSTHPSAQTRIADLQAIAQQMMPLYQQARK</sequence>
<comment type="similarity">
    <text evidence="6">Belongs to the peptidase M48 family.</text>
</comment>
<evidence type="ECO:0000256" key="7">
    <source>
        <dbReference type="SAM" id="SignalP"/>
    </source>
</evidence>
<dbReference type="GO" id="GO:0046872">
    <property type="term" value="F:metal ion binding"/>
    <property type="evidence" value="ECO:0007669"/>
    <property type="project" value="UniProtKB-KW"/>
</dbReference>
<keyword evidence="1 6" id="KW-0645">Protease</keyword>
<dbReference type="GO" id="GO:0004222">
    <property type="term" value="F:metalloendopeptidase activity"/>
    <property type="evidence" value="ECO:0007669"/>
    <property type="project" value="InterPro"/>
</dbReference>
<keyword evidence="3 6" id="KW-0378">Hydrolase</keyword>